<reference evidence="2" key="1">
    <citation type="submission" date="2016-10" db="EMBL/GenBank/DDBJ databases">
        <authorList>
            <person name="Varghese N."/>
            <person name="Submissions S."/>
        </authorList>
    </citation>
    <scope>NUCLEOTIDE SEQUENCE [LARGE SCALE GENOMIC DNA]</scope>
    <source>
        <strain evidence="2">DUS833</strain>
    </source>
</reference>
<evidence type="ECO:0000313" key="2">
    <source>
        <dbReference type="Proteomes" id="UP000199365"/>
    </source>
</evidence>
<protein>
    <submittedName>
        <fullName evidence="1">Uncharacterized protein</fullName>
    </submittedName>
</protein>
<dbReference type="EMBL" id="FNKX01000002">
    <property type="protein sequence ID" value="SDR52843.1"/>
    <property type="molecule type" value="Genomic_DNA"/>
</dbReference>
<evidence type="ECO:0000313" key="1">
    <source>
        <dbReference type="EMBL" id="SDR52843.1"/>
    </source>
</evidence>
<gene>
    <name evidence="1" type="ORF">SAMN05445850_5556</name>
</gene>
<dbReference type="Proteomes" id="UP000199365">
    <property type="component" value="Unassembled WGS sequence"/>
</dbReference>
<sequence>MKYAREVMELMGRHPRRWFPMREIVTYVITRVPDVQRDAARQGVLRVLDRLHECKSIAIRRPIRKSGSSPLYRWRSQKRDM</sequence>
<keyword evidence="2" id="KW-1185">Reference proteome</keyword>
<dbReference type="STRING" id="157910.SAMN05445850_5556"/>
<dbReference type="RefSeq" id="WP_143037249.1">
    <property type="nucleotide sequence ID" value="NZ_FNKX01000002.1"/>
</dbReference>
<name>A0A1H1JS68_9BURK</name>
<dbReference type="AlphaFoldDB" id="A0A1H1JS68"/>
<organism evidence="1 2">
    <name type="scientific">Paraburkholderia tuberum</name>
    <dbReference type="NCBI Taxonomy" id="157910"/>
    <lineage>
        <taxon>Bacteria</taxon>
        <taxon>Pseudomonadati</taxon>
        <taxon>Pseudomonadota</taxon>
        <taxon>Betaproteobacteria</taxon>
        <taxon>Burkholderiales</taxon>
        <taxon>Burkholderiaceae</taxon>
        <taxon>Paraburkholderia</taxon>
    </lineage>
</organism>
<accession>A0A1H1JS68</accession>
<proteinExistence type="predicted"/>